<keyword evidence="6" id="KW-1185">Reference proteome</keyword>
<dbReference type="Gene3D" id="2.10.25.10">
    <property type="entry name" value="Laminin"/>
    <property type="match status" value="1"/>
</dbReference>
<keyword evidence="3" id="KW-0472">Membrane</keyword>
<dbReference type="OrthoDB" id="6133584at2759"/>
<evidence type="ECO:0000313" key="6">
    <source>
        <dbReference type="Proteomes" id="UP001652661"/>
    </source>
</evidence>
<reference evidence="7" key="2">
    <citation type="submission" date="2025-08" db="UniProtKB">
        <authorList>
            <consortium name="RefSeq"/>
        </authorList>
    </citation>
    <scope>IDENTIFICATION</scope>
    <source>
        <strain evidence="7">14028-0561.14</strain>
        <tissue evidence="7">Whole fly</tissue>
    </source>
</reference>
<evidence type="ECO:0000313" key="7">
    <source>
        <dbReference type="RefSeq" id="XP_017022469.1"/>
    </source>
</evidence>
<dbReference type="PANTHER" id="PTHR12332:SF1">
    <property type="entry name" value="KEREN-RELATED"/>
    <property type="match status" value="1"/>
</dbReference>
<dbReference type="InterPro" id="IPR000742">
    <property type="entry name" value="EGF"/>
</dbReference>
<feature type="compositionally biased region" description="Low complexity" evidence="2">
    <location>
        <begin position="139"/>
        <end position="159"/>
    </location>
</feature>
<keyword evidence="1" id="KW-1015">Disulfide bond</keyword>
<dbReference type="RefSeq" id="XP_017022469.1">
    <property type="nucleotide sequence ID" value="XM_017166980.3"/>
</dbReference>
<keyword evidence="3" id="KW-1133">Transmembrane helix</keyword>
<organism evidence="6 7">
    <name type="scientific">Drosophila kikkawai</name>
    <name type="common">Fruit fly</name>
    <dbReference type="NCBI Taxonomy" id="30033"/>
    <lineage>
        <taxon>Eukaryota</taxon>
        <taxon>Metazoa</taxon>
        <taxon>Ecdysozoa</taxon>
        <taxon>Arthropoda</taxon>
        <taxon>Hexapoda</taxon>
        <taxon>Insecta</taxon>
        <taxon>Pterygota</taxon>
        <taxon>Neoptera</taxon>
        <taxon>Endopterygota</taxon>
        <taxon>Diptera</taxon>
        <taxon>Brachycera</taxon>
        <taxon>Muscomorpha</taxon>
        <taxon>Ephydroidea</taxon>
        <taxon>Drosophilidae</taxon>
        <taxon>Drosophila</taxon>
        <taxon>Sophophora</taxon>
    </lineage>
</organism>
<reference evidence="6" key="1">
    <citation type="submission" date="2025-05" db="UniProtKB">
        <authorList>
            <consortium name="RefSeq"/>
        </authorList>
    </citation>
    <scope>NUCLEOTIDE SEQUENCE [LARGE SCALE GENOMIC DNA]</scope>
    <source>
        <strain evidence="6">14028-0561.14</strain>
    </source>
</reference>
<protein>
    <submittedName>
        <fullName evidence="7">Protein gurken</fullName>
    </submittedName>
</protein>
<evidence type="ECO:0000256" key="4">
    <source>
        <dbReference type="SAM" id="SignalP"/>
    </source>
</evidence>
<dbReference type="GO" id="GO:0007173">
    <property type="term" value="P:epidermal growth factor receptor signaling pathway"/>
    <property type="evidence" value="ECO:0007669"/>
    <property type="project" value="InterPro"/>
</dbReference>
<accession>A0A6P4IFK4</accession>
<dbReference type="PROSITE" id="PS00022">
    <property type="entry name" value="EGF_1"/>
    <property type="match status" value="1"/>
</dbReference>
<dbReference type="Proteomes" id="UP001652661">
    <property type="component" value="Chromosome 2L"/>
</dbReference>
<sequence>MMQISFLHILKVIFVLSTIVSVTDCCSSRILLLREHTLKIVQHQHDYHMHEHAHELQQKIEETAVKMLNQLELQRHQLEASAQDAAEELRQDADTDTESDPNPDPDKDKLYAEPFEEATEAGNLAQEAAILGSTTATWLTASSSSSETVTMTTTVATDTGDSRPIEQSSSNPLDLSTPRPEDKGTNRTNETEVQMLPCSEEYNASFCLNGGHCFRHPMVNNTVFHSCICVNDYDGERCAYKSWNGDYVYTPPTLHRKVRMAQIVFSFPVLIMLSSLYVLFAAVFMLRNVPDYNRRKQQQLQHLHNQRFFVRC</sequence>
<dbReference type="PANTHER" id="PTHR12332">
    <property type="entry name" value="KEREN-RELATED"/>
    <property type="match status" value="1"/>
</dbReference>
<evidence type="ECO:0000256" key="1">
    <source>
        <dbReference type="PROSITE-ProRule" id="PRU00076"/>
    </source>
</evidence>
<feature type="compositionally biased region" description="Polar residues" evidence="2">
    <location>
        <begin position="165"/>
        <end position="174"/>
    </location>
</feature>
<keyword evidence="4" id="KW-0732">Signal</keyword>
<dbReference type="GO" id="GO:0048018">
    <property type="term" value="F:receptor ligand activity"/>
    <property type="evidence" value="ECO:0007669"/>
    <property type="project" value="InterPro"/>
</dbReference>
<feature type="chain" id="PRO_5027695150" evidence="4">
    <location>
        <begin position="26"/>
        <end position="312"/>
    </location>
</feature>
<feature type="region of interest" description="Disordered" evidence="2">
    <location>
        <begin position="80"/>
        <end position="110"/>
    </location>
</feature>
<feature type="signal peptide" evidence="4">
    <location>
        <begin position="1"/>
        <end position="25"/>
    </location>
</feature>
<comment type="caution">
    <text evidence="1">Lacks conserved residue(s) required for the propagation of feature annotation.</text>
</comment>
<evidence type="ECO:0000256" key="2">
    <source>
        <dbReference type="SAM" id="MobiDB-lite"/>
    </source>
</evidence>
<dbReference type="AlphaFoldDB" id="A0A6P4IFK4"/>
<dbReference type="SUPFAM" id="SSF57196">
    <property type="entry name" value="EGF/Laminin"/>
    <property type="match status" value="1"/>
</dbReference>
<feature type="domain" description="EGF-like" evidence="5">
    <location>
        <begin position="194"/>
        <end position="239"/>
    </location>
</feature>
<dbReference type="InterPro" id="IPR043403">
    <property type="entry name" value="Gurken/Spitz"/>
</dbReference>
<feature type="region of interest" description="Disordered" evidence="2">
    <location>
        <begin position="139"/>
        <end position="189"/>
    </location>
</feature>
<proteinExistence type="predicted"/>
<name>A0A6P4IFK4_DROKI</name>
<evidence type="ECO:0000256" key="3">
    <source>
        <dbReference type="SAM" id="Phobius"/>
    </source>
</evidence>
<feature type="transmembrane region" description="Helical" evidence="3">
    <location>
        <begin position="263"/>
        <end position="286"/>
    </location>
</feature>
<evidence type="ECO:0000259" key="5">
    <source>
        <dbReference type="PROSITE" id="PS50026"/>
    </source>
</evidence>
<gene>
    <name evidence="7" type="primary">grk</name>
</gene>
<feature type="disulfide bond" evidence="1">
    <location>
        <begin position="229"/>
        <end position="238"/>
    </location>
</feature>
<feature type="compositionally biased region" description="Acidic residues" evidence="2">
    <location>
        <begin position="94"/>
        <end position="103"/>
    </location>
</feature>
<dbReference type="PROSITE" id="PS50026">
    <property type="entry name" value="EGF_3"/>
    <property type="match status" value="1"/>
</dbReference>
<keyword evidence="1" id="KW-0245">EGF-like domain</keyword>
<keyword evidence="3" id="KW-0812">Transmembrane</keyword>
<dbReference type="GO" id="GO:0005154">
    <property type="term" value="F:epidermal growth factor receptor binding"/>
    <property type="evidence" value="ECO:0007669"/>
    <property type="project" value="InterPro"/>
</dbReference>